<keyword evidence="5" id="KW-1185">Reference proteome</keyword>
<reference evidence="4 5" key="1">
    <citation type="submission" date="2020-12" db="EMBL/GenBank/DDBJ databases">
        <title>Bacterial novel species Pedobacter sp. SD-b isolated from soil.</title>
        <authorList>
            <person name="Jung H.-Y."/>
        </authorList>
    </citation>
    <scope>NUCLEOTIDE SEQUENCE [LARGE SCALE GENOMIC DNA]</scope>
    <source>
        <strain evidence="4 5">SD-b</strain>
    </source>
</reference>
<gene>
    <name evidence="4" type="ORF">I5M32_06415</name>
</gene>
<dbReference type="CDD" id="cd00293">
    <property type="entry name" value="USP-like"/>
    <property type="match status" value="1"/>
</dbReference>
<feature type="domain" description="UspA" evidence="3">
    <location>
        <begin position="7"/>
        <end position="152"/>
    </location>
</feature>
<comment type="caution">
    <text evidence="4">The sequence shown here is derived from an EMBL/GenBank/DDBJ whole genome shotgun (WGS) entry which is preliminary data.</text>
</comment>
<dbReference type="PRINTS" id="PR01438">
    <property type="entry name" value="UNVRSLSTRESS"/>
</dbReference>
<dbReference type="PANTHER" id="PTHR46268">
    <property type="entry name" value="STRESS RESPONSE PROTEIN NHAX"/>
    <property type="match status" value="1"/>
</dbReference>
<organism evidence="4 5">
    <name type="scientific">Pedobacter segetis</name>
    <dbReference type="NCBI Taxonomy" id="2793069"/>
    <lineage>
        <taxon>Bacteria</taxon>
        <taxon>Pseudomonadati</taxon>
        <taxon>Bacteroidota</taxon>
        <taxon>Sphingobacteriia</taxon>
        <taxon>Sphingobacteriales</taxon>
        <taxon>Sphingobacteriaceae</taxon>
        <taxon>Pedobacter</taxon>
    </lineage>
</organism>
<dbReference type="InterPro" id="IPR014729">
    <property type="entry name" value="Rossmann-like_a/b/a_fold"/>
</dbReference>
<proteinExistence type="inferred from homology"/>
<dbReference type="Pfam" id="PF00582">
    <property type="entry name" value="Usp"/>
    <property type="match status" value="1"/>
</dbReference>
<evidence type="ECO:0000313" key="4">
    <source>
        <dbReference type="EMBL" id="MBK0382592.1"/>
    </source>
</evidence>
<comment type="subcellular location">
    <subcellularLocation>
        <location evidence="2">Cytoplasm</location>
    </subcellularLocation>
</comment>
<accession>A0ABS1BIC1</accession>
<evidence type="ECO:0000259" key="3">
    <source>
        <dbReference type="Pfam" id="PF00582"/>
    </source>
</evidence>
<evidence type="ECO:0000256" key="1">
    <source>
        <dbReference type="ARBA" id="ARBA00008791"/>
    </source>
</evidence>
<keyword evidence="2" id="KW-0963">Cytoplasm</keyword>
<dbReference type="InterPro" id="IPR006015">
    <property type="entry name" value="Universal_stress_UspA"/>
</dbReference>
<dbReference type="PIRSF" id="PIRSF006276">
    <property type="entry name" value="UspA"/>
    <property type="match status" value="1"/>
</dbReference>
<dbReference type="RefSeq" id="WP_200585368.1">
    <property type="nucleotide sequence ID" value="NZ_JAEHFY010000007.1"/>
</dbReference>
<name>A0ABS1BIC1_9SPHI</name>
<dbReference type="EMBL" id="JAEHFY010000007">
    <property type="protein sequence ID" value="MBK0382592.1"/>
    <property type="molecule type" value="Genomic_DNA"/>
</dbReference>
<evidence type="ECO:0000313" key="5">
    <source>
        <dbReference type="Proteomes" id="UP000660024"/>
    </source>
</evidence>
<comment type="similarity">
    <text evidence="1 2">Belongs to the universal stress protein A family.</text>
</comment>
<dbReference type="InterPro" id="IPR006016">
    <property type="entry name" value="UspA"/>
</dbReference>
<dbReference type="Gene3D" id="3.40.50.620">
    <property type="entry name" value="HUPs"/>
    <property type="match status" value="1"/>
</dbReference>
<dbReference type="PANTHER" id="PTHR46268:SF6">
    <property type="entry name" value="UNIVERSAL STRESS PROTEIN UP12"/>
    <property type="match status" value="1"/>
</dbReference>
<sequence length="154" mass="16725">MENLSSFEKILIAVDDSEPSYKAAAYGFALAKKLHAEVALIHISEMPVVMNVTGDPILGNPAVIMPNVMDVQQDAAAKLLENMVLKFGEGLIVKEFILMGNITHEIIDIAKKYEASLIILGTHGRTGFDHFLSGSVAENVTRHAKCPVLIVPNK</sequence>
<dbReference type="Proteomes" id="UP000660024">
    <property type="component" value="Unassembled WGS sequence"/>
</dbReference>
<dbReference type="SUPFAM" id="SSF52402">
    <property type="entry name" value="Adenine nucleotide alpha hydrolases-like"/>
    <property type="match status" value="1"/>
</dbReference>
<protein>
    <recommendedName>
        <fullName evidence="2">Universal stress protein</fullName>
    </recommendedName>
</protein>
<evidence type="ECO:0000256" key="2">
    <source>
        <dbReference type="PIRNR" id="PIRNR006276"/>
    </source>
</evidence>